<sequence>MKKKSFRMIIVYKVSLKYFLSSERILDKTALMLSRQKTSSTSTPDLPLITIGNIRYFFLNDIAYIKIVRMKHC</sequence>
<comment type="caution">
    <text evidence="1">The sequence shown here is derived from an EMBL/GenBank/DDBJ whole genome shotgun (WGS) entry which is preliminary data.</text>
</comment>
<evidence type="ECO:0000313" key="2">
    <source>
        <dbReference type="Proteomes" id="UP000697472"/>
    </source>
</evidence>
<name>A0ABS2PTH9_9STRE</name>
<organism evidence="1 2">
    <name type="scientific">Streptococcus loxodontisalivarius</name>
    <dbReference type="NCBI Taxonomy" id="1349415"/>
    <lineage>
        <taxon>Bacteria</taxon>
        <taxon>Bacillati</taxon>
        <taxon>Bacillota</taxon>
        <taxon>Bacilli</taxon>
        <taxon>Lactobacillales</taxon>
        <taxon>Streptococcaceae</taxon>
        <taxon>Streptococcus</taxon>
    </lineage>
</organism>
<accession>A0ABS2PTH9</accession>
<protein>
    <submittedName>
        <fullName evidence="1">Uncharacterized protein</fullName>
    </submittedName>
</protein>
<dbReference type="Proteomes" id="UP000697472">
    <property type="component" value="Unassembled WGS sequence"/>
</dbReference>
<dbReference type="EMBL" id="JAFBEH010000038">
    <property type="protein sequence ID" value="MBM7643334.1"/>
    <property type="molecule type" value="Genomic_DNA"/>
</dbReference>
<proteinExistence type="predicted"/>
<evidence type="ECO:0000313" key="1">
    <source>
        <dbReference type="EMBL" id="MBM7643334.1"/>
    </source>
</evidence>
<gene>
    <name evidence="1" type="ORF">JOC28_001636</name>
</gene>
<reference evidence="1 2" key="1">
    <citation type="submission" date="2021-01" db="EMBL/GenBank/DDBJ databases">
        <title>Genomic Encyclopedia of Type Strains, Phase IV (KMG-IV): sequencing the most valuable type-strain genomes for metagenomic binning, comparative biology and taxonomic classification.</title>
        <authorList>
            <person name="Goeker M."/>
        </authorList>
    </citation>
    <scope>NUCLEOTIDE SEQUENCE [LARGE SCALE GENOMIC DNA]</scope>
    <source>
        <strain evidence="1 2">DSM 27382</strain>
    </source>
</reference>
<keyword evidence="2" id="KW-1185">Reference proteome</keyword>